<dbReference type="InterPro" id="IPR050401">
    <property type="entry name" value="Cyclic_nucleotide_synthase"/>
</dbReference>
<dbReference type="GO" id="GO:0009190">
    <property type="term" value="P:cyclic nucleotide biosynthetic process"/>
    <property type="evidence" value="ECO:0007669"/>
    <property type="project" value="InterPro"/>
</dbReference>
<feature type="transmembrane region" description="Helical" evidence="8">
    <location>
        <begin position="230"/>
        <end position="250"/>
    </location>
</feature>
<dbReference type="InterPro" id="IPR018297">
    <property type="entry name" value="A/G_cyclase_CS"/>
</dbReference>
<dbReference type="GO" id="GO:0004016">
    <property type="term" value="F:adenylate cyclase activity"/>
    <property type="evidence" value="ECO:0007669"/>
    <property type="project" value="UniProtKB-ARBA"/>
</dbReference>
<proteinExistence type="inferred from homology"/>
<evidence type="ECO:0000256" key="1">
    <source>
        <dbReference type="ARBA" id="ARBA00004370"/>
    </source>
</evidence>
<dbReference type="SMART" id="SM00044">
    <property type="entry name" value="CYCc"/>
    <property type="match status" value="1"/>
</dbReference>
<keyword evidence="2 8" id="KW-0812">Transmembrane</keyword>
<evidence type="ECO:0000256" key="9">
    <source>
        <dbReference type="SAM" id="SignalP"/>
    </source>
</evidence>
<feature type="transmembrane region" description="Helical" evidence="8">
    <location>
        <begin position="289"/>
        <end position="307"/>
    </location>
</feature>
<evidence type="ECO:0000256" key="8">
    <source>
        <dbReference type="SAM" id="Phobius"/>
    </source>
</evidence>
<dbReference type="Pfam" id="PF00211">
    <property type="entry name" value="Guanylate_cyc"/>
    <property type="match status" value="1"/>
</dbReference>
<keyword evidence="12" id="KW-1185">Reference proteome</keyword>
<feature type="signal peptide" evidence="9">
    <location>
        <begin position="1"/>
        <end position="18"/>
    </location>
</feature>
<keyword evidence="3" id="KW-0547">Nucleotide-binding</keyword>
<dbReference type="PANTHER" id="PTHR11920">
    <property type="entry name" value="GUANYLYL CYCLASE"/>
    <property type="match status" value="1"/>
</dbReference>
<evidence type="ECO:0000256" key="3">
    <source>
        <dbReference type="ARBA" id="ARBA00022741"/>
    </source>
</evidence>
<comment type="similarity">
    <text evidence="7">Belongs to the adenylyl cyclase class-4/guanylyl cyclase family.</text>
</comment>
<dbReference type="PANTHER" id="PTHR11920:SF335">
    <property type="entry name" value="GUANYLATE CYCLASE"/>
    <property type="match status" value="1"/>
</dbReference>
<feature type="chain" id="PRO_5024449775" description="Guanylate cyclase domain-containing protein" evidence="9">
    <location>
        <begin position="19"/>
        <end position="669"/>
    </location>
</feature>
<dbReference type="EMBL" id="VWSH01000002">
    <property type="protein sequence ID" value="KAA5534815.1"/>
    <property type="molecule type" value="Genomic_DNA"/>
</dbReference>
<reference evidence="11 12" key="1">
    <citation type="submission" date="2019-09" db="EMBL/GenBank/DDBJ databases">
        <title>Genome sequence and assembly of Taibaiella sp.</title>
        <authorList>
            <person name="Chhetri G."/>
        </authorList>
    </citation>
    <scope>NUCLEOTIDE SEQUENCE [LARGE SCALE GENOMIC DNA]</scope>
    <source>
        <strain evidence="11 12">KVB11</strain>
    </source>
</reference>
<evidence type="ECO:0000256" key="4">
    <source>
        <dbReference type="ARBA" id="ARBA00022989"/>
    </source>
</evidence>
<dbReference type="PROSITE" id="PS50125">
    <property type="entry name" value="GUANYLATE_CYCLASE_2"/>
    <property type="match status" value="1"/>
</dbReference>
<dbReference type="PROSITE" id="PS00452">
    <property type="entry name" value="GUANYLATE_CYCLASE_1"/>
    <property type="match status" value="1"/>
</dbReference>
<sequence length="669" mass="75542">MKKLFFTLLFLLPFFCNAREVLHLDTVLLNKYSGNSLIENWKFTAQYIPGKEPIDLSSWKPLSTLSGEDLNDTLHKLGFTGIGWFAKEFYIDSGLTNKPLAFSFNGYGAFDIYLDGKLIHTFGTFKSVTTKAKYVNPKLEPVIFSLAQPGRHVLMLHLENYFVITPGANSLASDFSVAINVKYADAAVELYANGLYISFTIMYGVLILFLALAFVHFMFYLFYRKSSANLNFGLFNLSMSVMFGCIFALSNIKFEWVHTIALFAMLIALFTACLSLHAFVNSLYYRKKWGFILITVLGVLLFLSSFYNNDIVGQSLFIFLVIFTAIDAVIKIIIAMRKKIPGSHILGCGILFFFFSIAGLFLYGFLTSGHFEVTPATLQGILLIMLLILILFSIPFSISAYLAWEFAYLNKSLSKQLQQVDRLSQKTIAQEKEKQEILANQNEVLEQEVKLRTEEIIAEKKKSDDLLLNILPAEVANELKEKGEAEAKLFDHVTVLFTDFVNFTQMSERMNPQQLVAQLHENFKAFDEIMERNGLEKIKTIGDAYLAVSGMPVANDKHAYNAVKAGLEIAAYIRNQQYENRFEVRVGIHSGPLVAGIVGVKKFAYDIWGDTVNTASRMESSSEAGKINISESTYRLVKDDFTFIHRGKIDAKHKGAIDMYFVEGEVRSI</sequence>
<dbReference type="InterPro" id="IPR001054">
    <property type="entry name" value="A/G_cyclase"/>
</dbReference>
<protein>
    <recommendedName>
        <fullName evidence="10">Guanylate cyclase domain-containing protein</fullName>
    </recommendedName>
</protein>
<dbReference type="GO" id="GO:0000166">
    <property type="term" value="F:nucleotide binding"/>
    <property type="evidence" value="ECO:0007669"/>
    <property type="project" value="UniProtKB-KW"/>
</dbReference>
<dbReference type="GO" id="GO:0016020">
    <property type="term" value="C:membrane"/>
    <property type="evidence" value="ECO:0007669"/>
    <property type="project" value="UniProtKB-SubCell"/>
</dbReference>
<dbReference type="CDD" id="cd07302">
    <property type="entry name" value="CHD"/>
    <property type="match status" value="1"/>
</dbReference>
<comment type="caution">
    <text evidence="11">The sequence shown here is derived from an EMBL/GenBank/DDBJ whole genome shotgun (WGS) entry which is preliminary data.</text>
</comment>
<feature type="transmembrane region" description="Helical" evidence="8">
    <location>
        <begin position="378"/>
        <end position="404"/>
    </location>
</feature>
<dbReference type="InterPro" id="IPR008979">
    <property type="entry name" value="Galactose-bd-like_sf"/>
</dbReference>
<comment type="subcellular location">
    <subcellularLocation>
        <location evidence="1">Membrane</location>
    </subcellularLocation>
</comment>
<evidence type="ECO:0000313" key="11">
    <source>
        <dbReference type="EMBL" id="KAA5534815.1"/>
    </source>
</evidence>
<evidence type="ECO:0000256" key="2">
    <source>
        <dbReference type="ARBA" id="ARBA00022692"/>
    </source>
</evidence>
<gene>
    <name evidence="11" type="ORF">F0919_09410</name>
</gene>
<feature type="transmembrane region" description="Helical" evidence="8">
    <location>
        <begin position="201"/>
        <end position="223"/>
    </location>
</feature>
<dbReference type="GO" id="GO:0035556">
    <property type="term" value="P:intracellular signal transduction"/>
    <property type="evidence" value="ECO:0007669"/>
    <property type="project" value="InterPro"/>
</dbReference>
<evidence type="ECO:0000256" key="5">
    <source>
        <dbReference type="ARBA" id="ARBA00023136"/>
    </source>
</evidence>
<feature type="domain" description="Guanylate cyclase" evidence="10">
    <location>
        <begin position="494"/>
        <end position="619"/>
    </location>
</feature>
<dbReference type="AlphaFoldDB" id="A0A5M6CNF1"/>
<dbReference type="InterPro" id="IPR029787">
    <property type="entry name" value="Nucleotide_cyclase"/>
</dbReference>
<dbReference type="Gene3D" id="3.30.70.1230">
    <property type="entry name" value="Nucleotide cyclase"/>
    <property type="match status" value="1"/>
</dbReference>
<dbReference type="SUPFAM" id="SSF49785">
    <property type="entry name" value="Galactose-binding domain-like"/>
    <property type="match status" value="1"/>
</dbReference>
<dbReference type="RefSeq" id="WP_150032494.1">
    <property type="nucleotide sequence ID" value="NZ_VWSH01000002.1"/>
</dbReference>
<keyword evidence="9" id="KW-0732">Signal</keyword>
<feature type="transmembrane region" description="Helical" evidence="8">
    <location>
        <begin position="346"/>
        <end position="366"/>
    </location>
</feature>
<evidence type="ECO:0000256" key="7">
    <source>
        <dbReference type="RuleBase" id="RU000405"/>
    </source>
</evidence>
<evidence type="ECO:0000313" key="12">
    <source>
        <dbReference type="Proteomes" id="UP000323632"/>
    </source>
</evidence>
<feature type="transmembrane region" description="Helical" evidence="8">
    <location>
        <begin position="313"/>
        <end position="334"/>
    </location>
</feature>
<dbReference type="Proteomes" id="UP000323632">
    <property type="component" value="Unassembled WGS sequence"/>
</dbReference>
<dbReference type="SUPFAM" id="SSF55073">
    <property type="entry name" value="Nucleotide cyclase"/>
    <property type="match status" value="1"/>
</dbReference>
<keyword evidence="6 7" id="KW-0456">Lyase</keyword>
<accession>A0A5M6CNF1</accession>
<keyword evidence="5 8" id="KW-0472">Membrane</keyword>
<organism evidence="11 12">
    <name type="scientific">Taibaiella lutea</name>
    <dbReference type="NCBI Taxonomy" id="2608001"/>
    <lineage>
        <taxon>Bacteria</taxon>
        <taxon>Pseudomonadati</taxon>
        <taxon>Bacteroidota</taxon>
        <taxon>Chitinophagia</taxon>
        <taxon>Chitinophagales</taxon>
        <taxon>Chitinophagaceae</taxon>
        <taxon>Taibaiella</taxon>
    </lineage>
</organism>
<feature type="transmembrane region" description="Helical" evidence="8">
    <location>
        <begin position="256"/>
        <end position="277"/>
    </location>
</feature>
<evidence type="ECO:0000256" key="6">
    <source>
        <dbReference type="ARBA" id="ARBA00023239"/>
    </source>
</evidence>
<name>A0A5M6CNF1_9BACT</name>
<evidence type="ECO:0000259" key="10">
    <source>
        <dbReference type="PROSITE" id="PS50125"/>
    </source>
</evidence>
<keyword evidence="4 8" id="KW-1133">Transmembrane helix</keyword>